<gene>
    <name evidence="1" type="ORF">MM415B00355_0045</name>
</gene>
<proteinExistence type="predicted"/>
<sequence>MTDDLEKITAKLTEHETEDSKALRGICERIGYGRVMQLAEGWMEELHPGWLRARDEVAADRVKKGSGR</sequence>
<dbReference type="AlphaFoldDB" id="A0A6M3JAU9"/>
<name>A0A6M3JAU9_9ZZZZ</name>
<evidence type="ECO:0000313" key="1">
    <source>
        <dbReference type="EMBL" id="QJA66345.1"/>
    </source>
</evidence>
<organism evidence="1">
    <name type="scientific">viral metagenome</name>
    <dbReference type="NCBI Taxonomy" id="1070528"/>
    <lineage>
        <taxon>unclassified sequences</taxon>
        <taxon>metagenomes</taxon>
        <taxon>organismal metagenomes</taxon>
    </lineage>
</organism>
<accession>A0A6M3JAU9</accession>
<protein>
    <submittedName>
        <fullName evidence="1">Uncharacterized protein</fullName>
    </submittedName>
</protein>
<dbReference type="EMBL" id="MT141553">
    <property type="protein sequence ID" value="QJA66345.1"/>
    <property type="molecule type" value="Genomic_DNA"/>
</dbReference>
<reference evidence="1" key="1">
    <citation type="submission" date="2020-03" db="EMBL/GenBank/DDBJ databases">
        <title>The deep terrestrial virosphere.</title>
        <authorList>
            <person name="Holmfeldt K."/>
            <person name="Nilsson E."/>
            <person name="Simone D."/>
            <person name="Lopez-Fernandez M."/>
            <person name="Wu X."/>
            <person name="de Brujin I."/>
            <person name="Lundin D."/>
            <person name="Andersson A."/>
            <person name="Bertilsson S."/>
            <person name="Dopson M."/>
        </authorList>
    </citation>
    <scope>NUCLEOTIDE SEQUENCE</scope>
    <source>
        <strain evidence="1">MM415B00355</strain>
    </source>
</reference>